<dbReference type="EMBL" id="JAINWA010000003">
    <property type="protein sequence ID" value="MCD1654875.1"/>
    <property type="molecule type" value="Genomic_DNA"/>
</dbReference>
<dbReference type="GO" id="GO:0035438">
    <property type="term" value="F:cyclic-di-GMP binding"/>
    <property type="evidence" value="ECO:0007669"/>
    <property type="project" value="InterPro"/>
</dbReference>
<accession>A0AAE3EH38</accession>
<keyword evidence="1" id="KW-1133">Transmembrane helix</keyword>
<proteinExistence type="predicted"/>
<feature type="transmembrane region" description="Helical" evidence="1">
    <location>
        <begin position="20"/>
        <end position="41"/>
    </location>
</feature>
<comment type="caution">
    <text evidence="3">The sequence shown here is derived from an EMBL/GenBank/DDBJ whole genome shotgun (WGS) entry which is preliminary data.</text>
</comment>
<sequence length="379" mass="42479">MNGPMPFLQVLPYQTSMNPKYVAPIAVLIGMVVVLRIYLTWKETRKTATKKQKAPVRGEVPHSTQVQETVSSKELKAVSKLFSFTAEQSEFFAKICKKKNIIHPAQFIQDKAAVDALFTSLLHELEVAAASRESERQKTLVFFIREAIDNRRKAGELISSTRALKTGIGFSMTVESGEQYQSAVTENSTEGIQCLIPRDLFGNELRLPIRSQLELFFTGAGGQSYRCKTKILQYRSHRTGTHFLLAHTDSVTALPNRKHDRKSIQVECTFCHVTVANVVNGKKTEHKFFPSKKTYPGLIHDISAGGCSISVSEQLPIGEYLQIQCILMPGNTDTIIGKVVRITGEVGTGDLNMHIQFAKMPRVTMNRIYSIIYHREGTR</sequence>
<name>A0AAE3EH38_9SPIR</name>
<organism evidence="3 4">
    <name type="scientific">Teretinema zuelzerae</name>
    <dbReference type="NCBI Taxonomy" id="156"/>
    <lineage>
        <taxon>Bacteria</taxon>
        <taxon>Pseudomonadati</taxon>
        <taxon>Spirochaetota</taxon>
        <taxon>Spirochaetia</taxon>
        <taxon>Spirochaetales</taxon>
        <taxon>Treponemataceae</taxon>
        <taxon>Teretinema</taxon>
    </lineage>
</organism>
<feature type="domain" description="PilZ" evidence="2">
    <location>
        <begin position="290"/>
        <end position="373"/>
    </location>
</feature>
<protein>
    <submittedName>
        <fullName evidence="3">PilZ domain-containing protein</fullName>
    </submittedName>
</protein>
<evidence type="ECO:0000259" key="2">
    <source>
        <dbReference type="Pfam" id="PF07238"/>
    </source>
</evidence>
<dbReference type="Gene3D" id="2.40.10.220">
    <property type="entry name" value="predicted glycosyltransferase like domains"/>
    <property type="match status" value="1"/>
</dbReference>
<keyword evidence="4" id="KW-1185">Reference proteome</keyword>
<gene>
    <name evidence="3" type="ORF">K7J14_09185</name>
</gene>
<evidence type="ECO:0000256" key="1">
    <source>
        <dbReference type="SAM" id="Phobius"/>
    </source>
</evidence>
<evidence type="ECO:0000313" key="4">
    <source>
        <dbReference type="Proteomes" id="UP001198163"/>
    </source>
</evidence>
<dbReference type="InterPro" id="IPR009875">
    <property type="entry name" value="PilZ_domain"/>
</dbReference>
<reference evidence="3" key="1">
    <citation type="submission" date="2021-08" db="EMBL/GenBank/DDBJ databases">
        <title>Comparative analyses of Brucepasteria parasyntrophica and Teretinema zuelzerae.</title>
        <authorList>
            <person name="Song Y."/>
            <person name="Brune A."/>
        </authorList>
    </citation>
    <scope>NUCLEOTIDE SEQUENCE</scope>
    <source>
        <strain evidence="3">DSM 1903</strain>
    </source>
</reference>
<dbReference type="RefSeq" id="WP_230755506.1">
    <property type="nucleotide sequence ID" value="NZ_JAINWA010000003.1"/>
</dbReference>
<keyword evidence="1" id="KW-0812">Transmembrane</keyword>
<dbReference type="SUPFAM" id="SSF141371">
    <property type="entry name" value="PilZ domain-like"/>
    <property type="match status" value="1"/>
</dbReference>
<dbReference type="Proteomes" id="UP001198163">
    <property type="component" value="Unassembled WGS sequence"/>
</dbReference>
<keyword evidence="1" id="KW-0472">Membrane</keyword>
<dbReference type="Pfam" id="PF07238">
    <property type="entry name" value="PilZ"/>
    <property type="match status" value="1"/>
</dbReference>
<evidence type="ECO:0000313" key="3">
    <source>
        <dbReference type="EMBL" id="MCD1654875.1"/>
    </source>
</evidence>
<dbReference type="AlphaFoldDB" id="A0AAE3EH38"/>